<keyword evidence="2" id="KW-1185">Reference proteome</keyword>
<dbReference type="EMBL" id="PDUG01000015">
    <property type="protein sequence ID" value="PIC13174.1"/>
    <property type="molecule type" value="Genomic_DNA"/>
</dbReference>
<proteinExistence type="predicted"/>
<reference evidence="2" key="1">
    <citation type="submission" date="2017-10" db="EMBL/GenBank/DDBJ databases">
        <title>Rapid genome shrinkage in a self-fertile nematode reveals novel sperm competition proteins.</title>
        <authorList>
            <person name="Yin D."/>
            <person name="Schwarz E.M."/>
            <person name="Thomas C.G."/>
            <person name="Felde R.L."/>
            <person name="Korf I.F."/>
            <person name="Cutter A.D."/>
            <person name="Schartner C.M."/>
            <person name="Ralston E.J."/>
            <person name="Meyer B.J."/>
            <person name="Haag E.S."/>
        </authorList>
    </citation>
    <scope>NUCLEOTIDE SEQUENCE [LARGE SCALE GENOMIC DNA]</scope>
    <source>
        <strain evidence="2">JU1422</strain>
    </source>
</reference>
<dbReference type="STRING" id="1611254.A0A2G5SDP7"/>
<dbReference type="OrthoDB" id="10486320at2759"/>
<dbReference type="Proteomes" id="UP000230233">
    <property type="component" value="Unassembled WGS sequence"/>
</dbReference>
<gene>
    <name evidence="1" type="ORF">B9Z55_028018</name>
</gene>
<accession>A0A2G5SDP7</accession>
<organism evidence="1 2">
    <name type="scientific">Caenorhabditis nigoni</name>
    <dbReference type="NCBI Taxonomy" id="1611254"/>
    <lineage>
        <taxon>Eukaryota</taxon>
        <taxon>Metazoa</taxon>
        <taxon>Ecdysozoa</taxon>
        <taxon>Nematoda</taxon>
        <taxon>Chromadorea</taxon>
        <taxon>Rhabditida</taxon>
        <taxon>Rhabditina</taxon>
        <taxon>Rhabditomorpha</taxon>
        <taxon>Rhabditoidea</taxon>
        <taxon>Rhabditidae</taxon>
        <taxon>Peloderinae</taxon>
        <taxon>Caenorhabditis</taxon>
    </lineage>
</organism>
<protein>
    <submittedName>
        <fullName evidence="1">Uncharacterized protein</fullName>
    </submittedName>
</protein>
<dbReference type="AlphaFoldDB" id="A0A2G5SDP7"/>
<comment type="caution">
    <text evidence="1">The sequence shown here is derived from an EMBL/GenBank/DDBJ whole genome shotgun (WGS) entry which is preliminary data.</text>
</comment>
<evidence type="ECO:0000313" key="1">
    <source>
        <dbReference type="EMBL" id="PIC13174.1"/>
    </source>
</evidence>
<name>A0A2G5SDP7_9PELO</name>
<sequence length="106" mass="12195">MLNNGKDKEAWFEISEDLIRRNANMTAFPDCVPNLIERMRKSSDTARVAEAKLMTLLSKLRAIDLPRLKSDRRIQVTLRANAFGVEQIDNRGVVGQMYPYKNIRSI</sequence>
<evidence type="ECO:0000313" key="2">
    <source>
        <dbReference type="Proteomes" id="UP000230233"/>
    </source>
</evidence>